<feature type="non-terminal residue" evidence="1">
    <location>
        <position position="49"/>
    </location>
</feature>
<gene>
    <name evidence="1" type="ORF">S12H4_20438</name>
</gene>
<organism evidence="1">
    <name type="scientific">marine sediment metagenome</name>
    <dbReference type="NCBI Taxonomy" id="412755"/>
    <lineage>
        <taxon>unclassified sequences</taxon>
        <taxon>metagenomes</taxon>
        <taxon>ecological metagenomes</taxon>
    </lineage>
</organism>
<sequence length="49" mass="5550">MPPINIVTKKIQSNILAIRLTHRHVLFDNLFLRSSIHTCSPDVKALEAP</sequence>
<dbReference type="AlphaFoldDB" id="X1R3Q6"/>
<comment type="caution">
    <text evidence="1">The sequence shown here is derived from an EMBL/GenBank/DDBJ whole genome shotgun (WGS) entry which is preliminary data.</text>
</comment>
<proteinExistence type="predicted"/>
<protein>
    <submittedName>
        <fullName evidence="1">Uncharacterized protein</fullName>
    </submittedName>
</protein>
<evidence type="ECO:0000313" key="1">
    <source>
        <dbReference type="EMBL" id="GAI75372.1"/>
    </source>
</evidence>
<accession>X1R3Q6</accession>
<name>X1R3Q6_9ZZZZ</name>
<dbReference type="EMBL" id="BARW01010368">
    <property type="protein sequence ID" value="GAI75372.1"/>
    <property type="molecule type" value="Genomic_DNA"/>
</dbReference>
<reference evidence="1" key="1">
    <citation type="journal article" date="2014" name="Front. Microbiol.">
        <title>High frequency of phylogenetically diverse reductive dehalogenase-homologous genes in deep subseafloor sedimentary metagenomes.</title>
        <authorList>
            <person name="Kawai M."/>
            <person name="Futagami T."/>
            <person name="Toyoda A."/>
            <person name="Takaki Y."/>
            <person name="Nishi S."/>
            <person name="Hori S."/>
            <person name="Arai W."/>
            <person name="Tsubouchi T."/>
            <person name="Morono Y."/>
            <person name="Uchiyama I."/>
            <person name="Ito T."/>
            <person name="Fujiyama A."/>
            <person name="Inagaki F."/>
            <person name="Takami H."/>
        </authorList>
    </citation>
    <scope>NUCLEOTIDE SEQUENCE</scope>
    <source>
        <strain evidence="1">Expedition CK06-06</strain>
    </source>
</reference>